<proteinExistence type="predicted"/>
<dbReference type="SUPFAM" id="SSF55729">
    <property type="entry name" value="Acyl-CoA N-acyltransferases (Nat)"/>
    <property type="match status" value="1"/>
</dbReference>
<keyword evidence="3" id="KW-1185">Reference proteome</keyword>
<evidence type="ECO:0000313" key="3">
    <source>
        <dbReference type="Proteomes" id="UP000216024"/>
    </source>
</evidence>
<sequence>MDFIHDKDLISIIEVYNSNNKFLLAHMDKEKVDMEWLENEIQGMRQVGFYSCKIVHKETLEIIGLMDFSVNKESYLSLLMIHDEYKNRVYGKEVYLGLEEYLKRNKVNDIRIDVVYDYNEKVLSFWLKNGFERLENIKLSWSGKELLAVKMKKNIEV</sequence>
<name>A0A267MEZ9_9FIRM</name>
<dbReference type="EMBL" id="NIBG01000026">
    <property type="protein sequence ID" value="PAB57380.1"/>
    <property type="molecule type" value="Genomic_DNA"/>
</dbReference>
<dbReference type="Gene3D" id="3.40.630.30">
    <property type="match status" value="1"/>
</dbReference>
<accession>A0A267MEZ9</accession>
<dbReference type="Pfam" id="PF13420">
    <property type="entry name" value="Acetyltransf_4"/>
    <property type="match status" value="1"/>
</dbReference>
<evidence type="ECO:0000259" key="1">
    <source>
        <dbReference type="PROSITE" id="PS51186"/>
    </source>
</evidence>
<protein>
    <recommendedName>
        <fullName evidence="1">N-acetyltransferase domain-containing protein</fullName>
    </recommendedName>
</protein>
<dbReference type="PROSITE" id="PS51186">
    <property type="entry name" value="GNAT"/>
    <property type="match status" value="1"/>
</dbReference>
<evidence type="ECO:0000313" key="2">
    <source>
        <dbReference type="EMBL" id="PAB57380.1"/>
    </source>
</evidence>
<reference evidence="2 3" key="1">
    <citation type="submission" date="2017-06" db="EMBL/GenBank/DDBJ databases">
        <title>Draft genome sequence of anaerobic fermentative bacterium Anaeromicrobium sediminis DY2726D isolated from West Pacific Ocean sediments.</title>
        <authorList>
            <person name="Zeng X."/>
        </authorList>
    </citation>
    <scope>NUCLEOTIDE SEQUENCE [LARGE SCALE GENOMIC DNA]</scope>
    <source>
        <strain evidence="2 3">DY2726D</strain>
    </source>
</reference>
<dbReference type="RefSeq" id="WP_095135333.1">
    <property type="nucleotide sequence ID" value="NZ_NIBG01000026.1"/>
</dbReference>
<dbReference type="Proteomes" id="UP000216024">
    <property type="component" value="Unassembled WGS sequence"/>
</dbReference>
<feature type="domain" description="N-acetyltransferase" evidence="1">
    <location>
        <begin position="1"/>
        <end position="156"/>
    </location>
</feature>
<dbReference type="InterPro" id="IPR000182">
    <property type="entry name" value="GNAT_dom"/>
</dbReference>
<comment type="caution">
    <text evidence="2">The sequence shown here is derived from an EMBL/GenBank/DDBJ whole genome shotgun (WGS) entry which is preliminary data.</text>
</comment>
<dbReference type="InterPro" id="IPR016181">
    <property type="entry name" value="Acyl_CoA_acyltransferase"/>
</dbReference>
<gene>
    <name evidence="2" type="ORF">CCE28_18970</name>
</gene>
<dbReference type="GO" id="GO:0016747">
    <property type="term" value="F:acyltransferase activity, transferring groups other than amino-acyl groups"/>
    <property type="evidence" value="ECO:0007669"/>
    <property type="project" value="InterPro"/>
</dbReference>
<dbReference type="AlphaFoldDB" id="A0A267MEZ9"/>
<organism evidence="2 3">
    <name type="scientific">Anaeromicrobium sediminis</name>
    <dbReference type="NCBI Taxonomy" id="1478221"/>
    <lineage>
        <taxon>Bacteria</taxon>
        <taxon>Bacillati</taxon>
        <taxon>Bacillota</taxon>
        <taxon>Clostridia</taxon>
        <taxon>Peptostreptococcales</taxon>
        <taxon>Thermotaleaceae</taxon>
        <taxon>Anaeromicrobium</taxon>
    </lineage>
</organism>